<dbReference type="EMBL" id="CM000581">
    <property type="protein sequence ID" value="EWG54103.1"/>
    <property type="molecule type" value="Genomic_DNA"/>
</dbReference>
<name>W7MRL6_GIBM7</name>
<keyword evidence="3" id="KW-1185">Reference proteome</keyword>
<dbReference type="eggNOG" id="ENOG502SZ9P">
    <property type="taxonomic scope" value="Eukaryota"/>
</dbReference>
<feature type="chain" id="PRO_5004899330" description="Ig-like domain-containing protein" evidence="1">
    <location>
        <begin position="21"/>
        <end position="129"/>
    </location>
</feature>
<proteinExistence type="predicted"/>
<evidence type="ECO:0008006" key="4">
    <source>
        <dbReference type="Google" id="ProtNLM"/>
    </source>
</evidence>
<reference evidence="2 3" key="1">
    <citation type="journal article" date="2010" name="Nature">
        <title>Comparative genomics reveals mobile pathogenicity chromosomes in Fusarium.</title>
        <authorList>
            <person name="Ma L.J."/>
            <person name="van der Does H.C."/>
            <person name="Borkovich K.A."/>
            <person name="Coleman J.J."/>
            <person name="Daboussi M.J."/>
            <person name="Di Pietro A."/>
            <person name="Dufresne M."/>
            <person name="Freitag M."/>
            <person name="Grabherr M."/>
            <person name="Henrissat B."/>
            <person name="Houterman P.M."/>
            <person name="Kang S."/>
            <person name="Shim W.B."/>
            <person name="Woloshuk C."/>
            <person name="Xie X."/>
            <person name="Xu J.R."/>
            <person name="Antoniw J."/>
            <person name="Baker S.E."/>
            <person name="Bluhm B.H."/>
            <person name="Breakspear A."/>
            <person name="Brown D.W."/>
            <person name="Butchko R.A."/>
            <person name="Chapman S."/>
            <person name="Coulson R."/>
            <person name="Coutinho P.M."/>
            <person name="Danchin E.G."/>
            <person name="Diener A."/>
            <person name="Gale L.R."/>
            <person name="Gardiner D.M."/>
            <person name="Goff S."/>
            <person name="Hammond-Kosack K.E."/>
            <person name="Hilburn K."/>
            <person name="Hua-Van A."/>
            <person name="Jonkers W."/>
            <person name="Kazan K."/>
            <person name="Kodira C.D."/>
            <person name="Koehrsen M."/>
            <person name="Kumar L."/>
            <person name="Lee Y.H."/>
            <person name="Li L."/>
            <person name="Manners J.M."/>
            <person name="Miranda-Saavedra D."/>
            <person name="Mukherjee M."/>
            <person name="Park G."/>
            <person name="Park J."/>
            <person name="Park S.Y."/>
            <person name="Proctor R.H."/>
            <person name="Regev A."/>
            <person name="Ruiz-Roldan M.C."/>
            <person name="Sain D."/>
            <person name="Sakthikumar S."/>
            <person name="Sykes S."/>
            <person name="Schwartz D.C."/>
            <person name="Turgeon B.G."/>
            <person name="Wapinski I."/>
            <person name="Yoder O."/>
            <person name="Young S."/>
            <person name="Zeng Q."/>
            <person name="Zhou S."/>
            <person name="Galagan J."/>
            <person name="Cuomo C.A."/>
            <person name="Kistler H.C."/>
            <person name="Rep M."/>
        </authorList>
    </citation>
    <scope>NUCLEOTIDE SEQUENCE [LARGE SCALE GENOMIC DNA]</scope>
    <source>
        <strain evidence="3">M3125 / FGSC 7600</strain>
    </source>
</reference>
<evidence type="ECO:0000313" key="3">
    <source>
        <dbReference type="Proteomes" id="UP000009096"/>
    </source>
</evidence>
<dbReference type="KEGG" id="fvr:FVEG_12397"/>
<dbReference type="AlphaFoldDB" id="W7MRL6"/>
<gene>
    <name evidence="2" type="ORF">FVEG_12397</name>
</gene>
<accession>W7MRL6</accession>
<evidence type="ECO:0000256" key="1">
    <source>
        <dbReference type="SAM" id="SignalP"/>
    </source>
</evidence>
<sequence>MKSFSALIFTASSLVLGTVAAPAPEPASAGATVSPYSIICAGFNSGSPLSIGDIEWALKNRRDELDLKAGWWNQQALTCVSKDGRNLQQYAVKFTYNHARSNPQGMTQLAEDRVLCTVSSDWRLACSPV</sequence>
<dbReference type="OrthoDB" id="4823420at2759"/>
<keyword evidence="1" id="KW-0732">Signal</keyword>
<evidence type="ECO:0000313" key="2">
    <source>
        <dbReference type="EMBL" id="EWG54103.1"/>
    </source>
</evidence>
<organism evidence="2 3">
    <name type="scientific">Gibberella moniliformis (strain M3125 / FGSC 7600)</name>
    <name type="common">Maize ear and stalk rot fungus</name>
    <name type="synonym">Fusarium verticillioides</name>
    <dbReference type="NCBI Taxonomy" id="334819"/>
    <lineage>
        <taxon>Eukaryota</taxon>
        <taxon>Fungi</taxon>
        <taxon>Dikarya</taxon>
        <taxon>Ascomycota</taxon>
        <taxon>Pezizomycotina</taxon>
        <taxon>Sordariomycetes</taxon>
        <taxon>Hypocreomycetidae</taxon>
        <taxon>Hypocreales</taxon>
        <taxon>Nectriaceae</taxon>
        <taxon>Fusarium</taxon>
        <taxon>Fusarium fujikuroi species complex</taxon>
    </lineage>
</organism>
<dbReference type="Proteomes" id="UP000009096">
    <property type="component" value="Chromosome 4"/>
</dbReference>
<feature type="signal peptide" evidence="1">
    <location>
        <begin position="1"/>
        <end position="20"/>
    </location>
</feature>
<dbReference type="VEuPathDB" id="FungiDB:FVEG_12397"/>
<dbReference type="GeneID" id="30069844"/>
<dbReference type="EMBL" id="DS022260">
    <property type="protein sequence ID" value="EWG54103.1"/>
    <property type="molecule type" value="Genomic_DNA"/>
</dbReference>
<dbReference type="RefSeq" id="XP_018760294.1">
    <property type="nucleotide sequence ID" value="XM_018901744.1"/>
</dbReference>
<protein>
    <recommendedName>
        <fullName evidence="4">Ig-like domain-containing protein</fullName>
    </recommendedName>
</protein>